<evidence type="ECO:0000313" key="3">
    <source>
        <dbReference type="Proteomes" id="UP000324222"/>
    </source>
</evidence>
<protein>
    <submittedName>
        <fullName evidence="2">Uncharacterized protein</fullName>
    </submittedName>
</protein>
<reference evidence="2 3" key="1">
    <citation type="submission" date="2019-05" db="EMBL/GenBank/DDBJ databases">
        <title>Another draft genome of Portunus trituberculatus and its Hox gene families provides insights of decapod evolution.</title>
        <authorList>
            <person name="Jeong J.-H."/>
            <person name="Song I."/>
            <person name="Kim S."/>
            <person name="Choi T."/>
            <person name="Kim D."/>
            <person name="Ryu S."/>
            <person name="Kim W."/>
        </authorList>
    </citation>
    <scope>NUCLEOTIDE SEQUENCE [LARGE SCALE GENOMIC DNA]</scope>
    <source>
        <tissue evidence="2">Muscle</tissue>
    </source>
</reference>
<dbReference type="EMBL" id="VSRR010034088">
    <property type="protein sequence ID" value="MPC72076.1"/>
    <property type="molecule type" value="Genomic_DNA"/>
</dbReference>
<proteinExistence type="predicted"/>
<evidence type="ECO:0000256" key="1">
    <source>
        <dbReference type="SAM" id="SignalP"/>
    </source>
</evidence>
<name>A0A5B7HQ32_PORTR</name>
<organism evidence="2 3">
    <name type="scientific">Portunus trituberculatus</name>
    <name type="common">Swimming crab</name>
    <name type="synonym">Neptunus trituberculatus</name>
    <dbReference type="NCBI Taxonomy" id="210409"/>
    <lineage>
        <taxon>Eukaryota</taxon>
        <taxon>Metazoa</taxon>
        <taxon>Ecdysozoa</taxon>
        <taxon>Arthropoda</taxon>
        <taxon>Crustacea</taxon>
        <taxon>Multicrustacea</taxon>
        <taxon>Malacostraca</taxon>
        <taxon>Eumalacostraca</taxon>
        <taxon>Eucarida</taxon>
        <taxon>Decapoda</taxon>
        <taxon>Pleocyemata</taxon>
        <taxon>Brachyura</taxon>
        <taxon>Eubrachyura</taxon>
        <taxon>Portunoidea</taxon>
        <taxon>Portunidae</taxon>
        <taxon>Portuninae</taxon>
        <taxon>Portunus</taxon>
    </lineage>
</organism>
<feature type="signal peptide" evidence="1">
    <location>
        <begin position="1"/>
        <end position="20"/>
    </location>
</feature>
<comment type="caution">
    <text evidence="2">The sequence shown here is derived from an EMBL/GenBank/DDBJ whole genome shotgun (WGS) entry which is preliminary data.</text>
</comment>
<evidence type="ECO:0000313" key="2">
    <source>
        <dbReference type="EMBL" id="MPC72076.1"/>
    </source>
</evidence>
<dbReference type="AlphaFoldDB" id="A0A5B7HQ32"/>
<sequence>MYDNFCCAALMVVVMVVVQAAKVTRAQQRSFPASKGIVCIHCTSLLKQDWTMCC</sequence>
<feature type="chain" id="PRO_5023089297" evidence="1">
    <location>
        <begin position="21"/>
        <end position="54"/>
    </location>
</feature>
<keyword evidence="3" id="KW-1185">Reference proteome</keyword>
<gene>
    <name evidence="2" type="ORF">E2C01_066370</name>
</gene>
<keyword evidence="1" id="KW-0732">Signal</keyword>
<dbReference type="Proteomes" id="UP000324222">
    <property type="component" value="Unassembled WGS sequence"/>
</dbReference>
<accession>A0A5B7HQ32</accession>